<evidence type="ECO:0000256" key="2">
    <source>
        <dbReference type="ARBA" id="ARBA00022679"/>
    </source>
</evidence>
<name>A0A2W5NR95_9SPHN</name>
<dbReference type="Proteomes" id="UP000249082">
    <property type="component" value="Unassembled WGS sequence"/>
</dbReference>
<dbReference type="Gene3D" id="1.20.272.10">
    <property type="match status" value="1"/>
</dbReference>
<evidence type="ECO:0000256" key="4">
    <source>
        <dbReference type="ARBA" id="ARBA00022705"/>
    </source>
</evidence>
<dbReference type="SUPFAM" id="SSF48019">
    <property type="entry name" value="post-AAA+ oligomerization domain-like"/>
    <property type="match status" value="1"/>
</dbReference>
<dbReference type="GO" id="GO:0003677">
    <property type="term" value="F:DNA binding"/>
    <property type="evidence" value="ECO:0007669"/>
    <property type="project" value="InterPro"/>
</dbReference>
<evidence type="ECO:0000256" key="6">
    <source>
        <dbReference type="ARBA" id="ARBA00034754"/>
    </source>
</evidence>
<comment type="catalytic activity">
    <reaction evidence="7">
        <text>DNA(n) + a 2'-deoxyribonucleoside 5'-triphosphate = DNA(n+1) + diphosphate</text>
        <dbReference type="Rhea" id="RHEA:22508"/>
        <dbReference type="Rhea" id="RHEA-COMP:17339"/>
        <dbReference type="Rhea" id="RHEA-COMP:17340"/>
        <dbReference type="ChEBI" id="CHEBI:33019"/>
        <dbReference type="ChEBI" id="CHEBI:61560"/>
        <dbReference type="ChEBI" id="CHEBI:173112"/>
        <dbReference type="EC" id="2.7.7.7"/>
    </reaction>
</comment>
<organism evidence="8 9">
    <name type="scientific">Novosphingobium pentaromativorans</name>
    <dbReference type="NCBI Taxonomy" id="205844"/>
    <lineage>
        <taxon>Bacteria</taxon>
        <taxon>Pseudomonadati</taxon>
        <taxon>Pseudomonadota</taxon>
        <taxon>Alphaproteobacteria</taxon>
        <taxon>Sphingomonadales</taxon>
        <taxon>Sphingomonadaceae</taxon>
        <taxon>Novosphingobium</taxon>
    </lineage>
</organism>
<evidence type="ECO:0000313" key="9">
    <source>
        <dbReference type="Proteomes" id="UP000249082"/>
    </source>
</evidence>
<comment type="similarity">
    <text evidence="6">Belongs to the DNA polymerase HolA subunit family.</text>
</comment>
<dbReference type="GO" id="GO:0009360">
    <property type="term" value="C:DNA polymerase III complex"/>
    <property type="evidence" value="ECO:0007669"/>
    <property type="project" value="TreeGrafter"/>
</dbReference>
<dbReference type="EMBL" id="QFPX01000017">
    <property type="protein sequence ID" value="PZQ53235.1"/>
    <property type="molecule type" value="Genomic_DNA"/>
</dbReference>
<dbReference type="NCBIfam" id="TIGR01128">
    <property type="entry name" value="holA"/>
    <property type="match status" value="1"/>
</dbReference>
<evidence type="ECO:0000313" key="8">
    <source>
        <dbReference type="EMBL" id="PZQ53235.1"/>
    </source>
</evidence>
<keyword evidence="4" id="KW-0235">DNA replication</keyword>
<proteinExistence type="inferred from homology"/>
<accession>A0A2W5NR95</accession>
<evidence type="ECO:0000256" key="5">
    <source>
        <dbReference type="ARBA" id="ARBA00022932"/>
    </source>
</evidence>
<dbReference type="InterPro" id="IPR008921">
    <property type="entry name" value="DNA_pol3_clamp-load_cplx_C"/>
</dbReference>
<dbReference type="EC" id="2.7.7.7" evidence="1"/>
<evidence type="ECO:0000256" key="3">
    <source>
        <dbReference type="ARBA" id="ARBA00022695"/>
    </source>
</evidence>
<dbReference type="PANTHER" id="PTHR34388">
    <property type="entry name" value="DNA POLYMERASE III SUBUNIT DELTA"/>
    <property type="match status" value="1"/>
</dbReference>
<protein>
    <recommendedName>
        <fullName evidence="1">DNA-directed DNA polymerase</fullName>
        <ecNumber evidence="1">2.7.7.7</ecNumber>
    </recommendedName>
</protein>
<evidence type="ECO:0000256" key="7">
    <source>
        <dbReference type="ARBA" id="ARBA00049244"/>
    </source>
</evidence>
<reference evidence="8 9" key="1">
    <citation type="submission" date="2017-08" db="EMBL/GenBank/DDBJ databases">
        <title>Infants hospitalized years apart are colonized by the same room-sourced microbial strains.</title>
        <authorList>
            <person name="Brooks B."/>
            <person name="Olm M.R."/>
            <person name="Firek B.A."/>
            <person name="Baker R."/>
            <person name="Thomas B.C."/>
            <person name="Morowitz M.J."/>
            <person name="Banfield J.F."/>
        </authorList>
    </citation>
    <scope>NUCLEOTIDE SEQUENCE [LARGE SCALE GENOMIC DNA]</scope>
    <source>
        <strain evidence="8">S2_005_002_R2_33</strain>
    </source>
</reference>
<dbReference type="AlphaFoldDB" id="A0A2W5NR95"/>
<dbReference type="GO" id="GO:0003887">
    <property type="term" value="F:DNA-directed DNA polymerase activity"/>
    <property type="evidence" value="ECO:0007669"/>
    <property type="project" value="UniProtKB-KW"/>
</dbReference>
<keyword evidence="2" id="KW-0808">Transferase</keyword>
<keyword evidence="5" id="KW-0239">DNA-directed DNA polymerase</keyword>
<keyword evidence="3" id="KW-0548">Nucleotidyltransferase</keyword>
<evidence type="ECO:0000256" key="1">
    <source>
        <dbReference type="ARBA" id="ARBA00012417"/>
    </source>
</evidence>
<dbReference type="InterPro" id="IPR027417">
    <property type="entry name" value="P-loop_NTPase"/>
</dbReference>
<dbReference type="SUPFAM" id="SSF52540">
    <property type="entry name" value="P-loop containing nucleoside triphosphate hydrolases"/>
    <property type="match status" value="1"/>
</dbReference>
<dbReference type="GO" id="GO:0006261">
    <property type="term" value="P:DNA-templated DNA replication"/>
    <property type="evidence" value="ECO:0007669"/>
    <property type="project" value="TreeGrafter"/>
</dbReference>
<dbReference type="PANTHER" id="PTHR34388:SF1">
    <property type="entry name" value="DNA POLYMERASE III SUBUNIT DELTA"/>
    <property type="match status" value="1"/>
</dbReference>
<comment type="caution">
    <text evidence="8">The sequence shown here is derived from an EMBL/GenBank/DDBJ whole genome shotgun (WGS) entry which is preliminary data.</text>
</comment>
<gene>
    <name evidence="8" type="ORF">DI555_17310</name>
</gene>
<dbReference type="InterPro" id="IPR005790">
    <property type="entry name" value="DNA_polIII_delta"/>
</dbReference>
<sequence length="352" mass="37409">MKATQKDFGGLAARAAQQARVFFFCGPDEAGASDAAARIVSLLSEPGERVEMSGSELRRDPVKLGDEARSNSLFGGTSRHIWVRAQGDEAHDAVQILLENGVDACPVLIVATGATDKSRTAKLLAARPDGLVAMFYPPDLAAVTGAVRTMANGAGLKMGSDLAERIARASGLDTRLARSEVTKLALYLDASAETPRPVSGADLDAVGAATEDDDFGPLVDAVLGGKREAIGPELKRMRDQGINAVGLLLAFERRTAQLAGLNSRLGRTGDPGALIEAEASARRIFWKDKPALGVQLRIWRGNRLERLVARLIAMHQSLLSNSQDADLLLAEGLVEIARIATIDGKQRIKRTA</sequence>